<feature type="domain" description="Leucine-binding protein" evidence="3">
    <location>
        <begin position="37"/>
        <end position="377"/>
    </location>
</feature>
<dbReference type="Gene3D" id="3.40.50.2300">
    <property type="match status" value="2"/>
</dbReference>
<dbReference type="RefSeq" id="WP_190452445.1">
    <property type="nucleotide sequence ID" value="NZ_JAMPLM010000018.1"/>
</dbReference>
<protein>
    <submittedName>
        <fullName evidence="4">ABC transporter substrate-binding protein</fullName>
    </submittedName>
</protein>
<proteinExistence type="inferred from homology"/>
<dbReference type="InterPro" id="IPR028081">
    <property type="entry name" value="Leu-bd"/>
</dbReference>
<dbReference type="EMBL" id="JAMPLM010000018">
    <property type="protein sequence ID" value="MEP1060452.1"/>
    <property type="molecule type" value="Genomic_DNA"/>
</dbReference>
<dbReference type="PANTHER" id="PTHR47628">
    <property type="match status" value="1"/>
</dbReference>
<evidence type="ECO:0000256" key="2">
    <source>
        <dbReference type="ARBA" id="ARBA00022729"/>
    </source>
</evidence>
<keyword evidence="2" id="KW-0732">Signal</keyword>
<comment type="similarity">
    <text evidence="1">Belongs to the leucine-binding protein family.</text>
</comment>
<name>A0ABV0KMU8_9CYAN</name>
<gene>
    <name evidence="4" type="ORF">NDI38_18635</name>
</gene>
<keyword evidence="5" id="KW-1185">Reference proteome</keyword>
<dbReference type="Pfam" id="PF13458">
    <property type="entry name" value="Peripla_BP_6"/>
    <property type="match status" value="1"/>
</dbReference>
<evidence type="ECO:0000313" key="5">
    <source>
        <dbReference type="Proteomes" id="UP001476950"/>
    </source>
</evidence>
<accession>A0ABV0KMU8</accession>
<dbReference type="Proteomes" id="UP001476950">
    <property type="component" value="Unassembled WGS sequence"/>
</dbReference>
<evidence type="ECO:0000259" key="3">
    <source>
        <dbReference type="Pfam" id="PF13458"/>
    </source>
</evidence>
<comment type="caution">
    <text evidence="4">The sequence shown here is derived from an EMBL/GenBank/DDBJ whole genome shotgun (WGS) entry which is preliminary data.</text>
</comment>
<evidence type="ECO:0000313" key="4">
    <source>
        <dbReference type="EMBL" id="MEP1060452.1"/>
    </source>
</evidence>
<dbReference type="InterPro" id="IPR028082">
    <property type="entry name" value="Peripla_BP_I"/>
</dbReference>
<reference evidence="4 5" key="1">
    <citation type="submission" date="2022-04" db="EMBL/GenBank/DDBJ databases">
        <title>Positive selection, recombination, and allopatry shape intraspecific diversity of widespread and dominant cyanobacteria.</title>
        <authorList>
            <person name="Wei J."/>
            <person name="Shu W."/>
            <person name="Hu C."/>
        </authorList>
    </citation>
    <scope>NUCLEOTIDE SEQUENCE [LARGE SCALE GENOMIC DNA]</scope>
    <source>
        <strain evidence="4 5">AS-A4</strain>
    </source>
</reference>
<evidence type="ECO:0000256" key="1">
    <source>
        <dbReference type="ARBA" id="ARBA00010062"/>
    </source>
</evidence>
<dbReference type="SUPFAM" id="SSF53822">
    <property type="entry name" value="Periplasmic binding protein-like I"/>
    <property type="match status" value="1"/>
</dbReference>
<sequence>MVNRRRFLLSGSAAFGGSLLLKGCRGRSAAIRDPRQPILVGSLLDATGAVSAVGVQMIAAAELAIAEINAAGGLLGRPVQLKQYDTQSDIQKYTQYAQQLVLQDNVDVLIGGITSAAREAIRPVVDKYKALYFYTTNYEGGLCDKYTFCTGVTPSGQIDQLLAYLSDRFQAKTIYTLAADYNFGQIAAKWTRFYGKKHGMEVIQEDFIPLQISDFSTSISKIQQLKPDAIVTVIVGANQWGFFGQWAATGLQSKIPLTCLTYNHPYVNDHTSKLEWTNIIVAEPFWVENPAAASQKFLNQFRQKFGADKYPASLAATHYTAIKLWAEAVKKAGTTDRAAVTQVLESGLTYTTGPLGSVSFDKTHHIAHTINILESTEDQAFNQVAGPFSNISALEDQGRCDLIARPNTSEQFTPKI</sequence>
<organism evidence="4 5">
    <name type="scientific">Stenomitos frigidus AS-A4</name>
    <dbReference type="NCBI Taxonomy" id="2933935"/>
    <lineage>
        <taxon>Bacteria</taxon>
        <taxon>Bacillati</taxon>
        <taxon>Cyanobacteriota</taxon>
        <taxon>Cyanophyceae</taxon>
        <taxon>Leptolyngbyales</taxon>
        <taxon>Leptolyngbyaceae</taxon>
        <taxon>Stenomitos</taxon>
    </lineage>
</organism>
<dbReference type="PANTHER" id="PTHR47628:SF1">
    <property type="entry name" value="ALIPHATIC AMIDASE EXPRESSION-REGULATING PROTEIN"/>
    <property type="match status" value="1"/>
</dbReference>